<sequence>MRLEMTGSFDADGSAASSNDLLFLGFHGYSNDESGMVRIINAICATGSPDNTHHANANGNGNVNSNTNRNPAADPPIKPNYISFRGAYTRPYIGSHYWYPDGCSVSERQHECSQVGAEVVCMLQSPVFQRFRKVLIGFSQGGYLSYRMTTEYPDVFDMAVLLSPSFKGETADTIPAGRTRFALCYGSDDRTIPIADQQCAREQLGSTGRCTYFEYPGMAHNICDQEIADVRAWLGL</sequence>
<dbReference type="PANTHER" id="PTHR10655">
    <property type="entry name" value="LYSOPHOSPHOLIPASE-RELATED"/>
    <property type="match status" value="1"/>
</dbReference>
<feature type="domain" description="Phospholipase/carboxylesterase/thioesterase" evidence="4">
    <location>
        <begin position="130"/>
        <end position="234"/>
    </location>
</feature>
<protein>
    <submittedName>
        <fullName evidence="5">Phospholipase/carboxylesterase superfamily protein</fullName>
    </submittedName>
</protein>
<feature type="compositionally biased region" description="Low complexity" evidence="3">
    <location>
        <begin position="54"/>
        <end position="70"/>
    </location>
</feature>
<evidence type="ECO:0000256" key="2">
    <source>
        <dbReference type="ARBA" id="ARBA00022801"/>
    </source>
</evidence>
<proteinExistence type="inferred from homology"/>
<dbReference type="InterPro" id="IPR050565">
    <property type="entry name" value="LYPA1-2/EST-like"/>
</dbReference>
<evidence type="ECO:0000313" key="6">
    <source>
        <dbReference type="Proteomes" id="UP000029091"/>
    </source>
</evidence>
<evidence type="ECO:0000256" key="3">
    <source>
        <dbReference type="SAM" id="MobiDB-lite"/>
    </source>
</evidence>
<comment type="caution">
    <text evidence="5">The sequence shown here is derived from an EMBL/GenBank/DDBJ whole genome shotgun (WGS) entry which is preliminary data.</text>
</comment>
<evidence type="ECO:0000313" key="5">
    <source>
        <dbReference type="EMBL" id="KFI97235.1"/>
    </source>
</evidence>
<dbReference type="InterPro" id="IPR003140">
    <property type="entry name" value="PLipase/COase/thioEstase"/>
</dbReference>
<dbReference type="PANTHER" id="PTHR10655:SF17">
    <property type="entry name" value="LYSOPHOSPHOLIPASE-LIKE PROTEIN 1"/>
    <property type="match status" value="1"/>
</dbReference>
<accession>A0A087DNY5</accession>
<name>A0A087DNY5_BIFAD</name>
<evidence type="ECO:0000259" key="4">
    <source>
        <dbReference type="Pfam" id="PF02230"/>
    </source>
</evidence>
<organism evidence="5 6">
    <name type="scientific">Bifidobacterium adolescentis JCM 15918</name>
    <dbReference type="NCBI Taxonomy" id="1437612"/>
    <lineage>
        <taxon>Bacteria</taxon>
        <taxon>Bacillati</taxon>
        <taxon>Actinomycetota</taxon>
        <taxon>Actinomycetes</taxon>
        <taxon>Bifidobacteriales</taxon>
        <taxon>Bifidobacteriaceae</taxon>
        <taxon>Bifidobacterium</taxon>
    </lineage>
</organism>
<dbReference type="Gene3D" id="3.40.50.1820">
    <property type="entry name" value="alpha/beta hydrolase"/>
    <property type="match status" value="1"/>
</dbReference>
<dbReference type="GO" id="GO:0016787">
    <property type="term" value="F:hydrolase activity"/>
    <property type="evidence" value="ECO:0007669"/>
    <property type="project" value="UniProtKB-KW"/>
</dbReference>
<gene>
    <name evidence="5" type="ORF">BSTER_1242</name>
</gene>
<dbReference type="EMBL" id="JGZQ01000006">
    <property type="protein sequence ID" value="KFI97235.1"/>
    <property type="molecule type" value="Genomic_DNA"/>
</dbReference>
<dbReference type="Proteomes" id="UP000029091">
    <property type="component" value="Unassembled WGS sequence"/>
</dbReference>
<comment type="similarity">
    <text evidence="1">Belongs to the AB hydrolase superfamily. AB hydrolase 2 family.</text>
</comment>
<feature type="region of interest" description="Disordered" evidence="3">
    <location>
        <begin position="54"/>
        <end position="77"/>
    </location>
</feature>
<reference evidence="5 6" key="1">
    <citation type="submission" date="2014-03" db="EMBL/GenBank/DDBJ databases">
        <title>Genomics of Bifidobacteria.</title>
        <authorList>
            <person name="Ventura M."/>
            <person name="Milani C."/>
            <person name="Lugli G.A."/>
        </authorList>
    </citation>
    <scope>NUCLEOTIDE SEQUENCE [LARGE SCALE GENOMIC DNA]</scope>
    <source>
        <strain evidence="6">JCM 15918</strain>
    </source>
</reference>
<evidence type="ECO:0000256" key="1">
    <source>
        <dbReference type="ARBA" id="ARBA00006499"/>
    </source>
</evidence>
<keyword evidence="2" id="KW-0378">Hydrolase</keyword>
<dbReference type="Pfam" id="PF02230">
    <property type="entry name" value="Abhydrolase_2"/>
    <property type="match status" value="1"/>
</dbReference>
<dbReference type="AlphaFoldDB" id="A0A087DNY5"/>
<dbReference type="InterPro" id="IPR029058">
    <property type="entry name" value="AB_hydrolase_fold"/>
</dbReference>
<dbReference type="SUPFAM" id="SSF53474">
    <property type="entry name" value="alpha/beta-Hydrolases"/>
    <property type="match status" value="1"/>
</dbReference>